<dbReference type="Pfam" id="PF07859">
    <property type="entry name" value="Abhydrolase_3"/>
    <property type="match status" value="1"/>
</dbReference>
<dbReference type="OrthoDB" id="408631at2759"/>
<protein>
    <recommendedName>
        <fullName evidence="2">Alpha/beta hydrolase fold-3 domain-containing protein</fullName>
    </recommendedName>
</protein>
<reference evidence="3" key="1">
    <citation type="journal article" date="2020" name="Stud. Mycol.">
        <title>101 Dothideomycetes genomes: a test case for predicting lifestyles and emergence of pathogens.</title>
        <authorList>
            <person name="Haridas S."/>
            <person name="Albert R."/>
            <person name="Binder M."/>
            <person name="Bloem J."/>
            <person name="Labutti K."/>
            <person name="Salamov A."/>
            <person name="Andreopoulos B."/>
            <person name="Baker S."/>
            <person name="Barry K."/>
            <person name="Bills G."/>
            <person name="Bluhm B."/>
            <person name="Cannon C."/>
            <person name="Castanera R."/>
            <person name="Culley D."/>
            <person name="Daum C."/>
            <person name="Ezra D."/>
            <person name="Gonzalez J."/>
            <person name="Henrissat B."/>
            <person name="Kuo A."/>
            <person name="Liang C."/>
            <person name="Lipzen A."/>
            <person name="Lutzoni F."/>
            <person name="Magnuson J."/>
            <person name="Mondo S."/>
            <person name="Nolan M."/>
            <person name="Ohm R."/>
            <person name="Pangilinan J."/>
            <person name="Park H.-J."/>
            <person name="Ramirez L."/>
            <person name="Alfaro M."/>
            <person name="Sun H."/>
            <person name="Tritt A."/>
            <person name="Yoshinaga Y."/>
            <person name="Zwiers L.-H."/>
            <person name="Turgeon B."/>
            <person name="Goodwin S."/>
            <person name="Spatafora J."/>
            <person name="Crous P."/>
            <person name="Grigoriev I."/>
        </authorList>
    </citation>
    <scope>NUCLEOTIDE SEQUENCE</scope>
    <source>
        <strain evidence="3">CBS 130266</strain>
    </source>
</reference>
<gene>
    <name evidence="3" type="ORF">EJ08DRAFT_589122</name>
</gene>
<feature type="non-terminal residue" evidence="3">
    <location>
        <position position="1"/>
    </location>
</feature>
<evidence type="ECO:0000313" key="3">
    <source>
        <dbReference type="EMBL" id="KAF2430457.1"/>
    </source>
</evidence>
<name>A0A9P4NRR3_9PEZI</name>
<dbReference type="GO" id="GO:0016787">
    <property type="term" value="F:hydrolase activity"/>
    <property type="evidence" value="ECO:0007669"/>
    <property type="project" value="UniProtKB-KW"/>
</dbReference>
<dbReference type="InterPro" id="IPR013094">
    <property type="entry name" value="AB_hydrolase_3"/>
</dbReference>
<dbReference type="EMBL" id="MU007039">
    <property type="protein sequence ID" value="KAF2430457.1"/>
    <property type="molecule type" value="Genomic_DNA"/>
</dbReference>
<evidence type="ECO:0000259" key="2">
    <source>
        <dbReference type="Pfam" id="PF07859"/>
    </source>
</evidence>
<organism evidence="3 4">
    <name type="scientific">Tothia fuscella</name>
    <dbReference type="NCBI Taxonomy" id="1048955"/>
    <lineage>
        <taxon>Eukaryota</taxon>
        <taxon>Fungi</taxon>
        <taxon>Dikarya</taxon>
        <taxon>Ascomycota</taxon>
        <taxon>Pezizomycotina</taxon>
        <taxon>Dothideomycetes</taxon>
        <taxon>Pleosporomycetidae</taxon>
        <taxon>Venturiales</taxon>
        <taxon>Cylindrosympodiaceae</taxon>
        <taxon>Tothia</taxon>
    </lineage>
</organism>
<dbReference type="PANTHER" id="PTHR48081">
    <property type="entry name" value="AB HYDROLASE SUPERFAMILY PROTEIN C4A8.06C"/>
    <property type="match status" value="1"/>
</dbReference>
<dbReference type="InterPro" id="IPR029058">
    <property type="entry name" value="AB_hydrolase_fold"/>
</dbReference>
<comment type="caution">
    <text evidence="3">The sequence shown here is derived from an EMBL/GenBank/DDBJ whole genome shotgun (WGS) entry which is preliminary data.</text>
</comment>
<dbReference type="PANTHER" id="PTHR48081:SF8">
    <property type="entry name" value="ALPHA_BETA HYDROLASE FOLD-3 DOMAIN-CONTAINING PROTEIN-RELATED"/>
    <property type="match status" value="1"/>
</dbReference>
<proteinExistence type="predicted"/>
<evidence type="ECO:0000256" key="1">
    <source>
        <dbReference type="ARBA" id="ARBA00022801"/>
    </source>
</evidence>
<dbReference type="Proteomes" id="UP000800235">
    <property type="component" value="Unassembled WGS sequence"/>
</dbReference>
<sequence>TCQFEQELGFRPLLHGPLEECFKEWEQLGGELVSKFQFPSPDTAVQSQDQVIPNGPRIRTYTPDNYVGSKPLCLYIHGGGWAMGDLDADDGNCRAISKGAGVIVVSVDYRLAPTHPYPTGLDDCLTAFKWALKNVDSLGATPGKAFIAGASAGGGSTFGLALKLIDAGMKDTIVGLVAQVPVTVHPDLIPEELKSQYMSYEEHAEHTINSKSAMYAFWKAYGNPKDGYANPLLHEKLAELPRVYITCAGHDTLRDDARVMRDVLKQKGVNVKYDEYPGYPHYFWTFPSEGLKRPAADYIKNLVEGVKFVLA</sequence>
<feature type="domain" description="Alpha/beta hydrolase fold-3" evidence="2">
    <location>
        <begin position="74"/>
        <end position="284"/>
    </location>
</feature>
<accession>A0A9P4NRR3</accession>
<keyword evidence="4" id="KW-1185">Reference proteome</keyword>
<evidence type="ECO:0000313" key="4">
    <source>
        <dbReference type="Proteomes" id="UP000800235"/>
    </source>
</evidence>
<dbReference type="AlphaFoldDB" id="A0A9P4NRR3"/>
<dbReference type="SUPFAM" id="SSF53474">
    <property type="entry name" value="alpha/beta-Hydrolases"/>
    <property type="match status" value="1"/>
</dbReference>
<dbReference type="Gene3D" id="3.40.50.1820">
    <property type="entry name" value="alpha/beta hydrolase"/>
    <property type="match status" value="1"/>
</dbReference>
<keyword evidence="1" id="KW-0378">Hydrolase</keyword>
<dbReference type="InterPro" id="IPR050300">
    <property type="entry name" value="GDXG_lipolytic_enzyme"/>
</dbReference>